<feature type="compositionally biased region" description="Low complexity" evidence="2">
    <location>
        <begin position="162"/>
        <end position="176"/>
    </location>
</feature>
<dbReference type="InterPro" id="IPR031127">
    <property type="entry name" value="E3_UB_ligase_RBR"/>
</dbReference>
<feature type="compositionally biased region" description="Polar residues" evidence="2">
    <location>
        <begin position="304"/>
        <end position="315"/>
    </location>
</feature>
<evidence type="ECO:0000256" key="1">
    <source>
        <dbReference type="SAM" id="Coils"/>
    </source>
</evidence>
<feature type="region of interest" description="Disordered" evidence="2">
    <location>
        <begin position="132"/>
        <end position="254"/>
    </location>
</feature>
<reference evidence="4 5" key="1">
    <citation type="submission" date="2014-11" db="EMBL/GenBank/DDBJ databases">
        <authorList>
            <person name="Zhu J."/>
            <person name="Qi W."/>
            <person name="Song R."/>
        </authorList>
    </citation>
    <scope>NUCLEOTIDE SEQUENCE [LARGE SCALE GENOMIC DNA]</scope>
</reference>
<feature type="compositionally biased region" description="Pro residues" evidence="2">
    <location>
        <begin position="198"/>
        <end position="212"/>
    </location>
</feature>
<feature type="region of interest" description="Disordered" evidence="2">
    <location>
        <begin position="475"/>
        <end position="570"/>
    </location>
</feature>
<dbReference type="InterPro" id="IPR001841">
    <property type="entry name" value="Znf_RING"/>
</dbReference>
<keyword evidence="5" id="KW-1185">Reference proteome</keyword>
<evidence type="ECO:0000313" key="4">
    <source>
        <dbReference type="EMBL" id="CEM12169.1"/>
    </source>
</evidence>
<dbReference type="SMART" id="SM00184">
    <property type="entry name" value="RING"/>
    <property type="match status" value="2"/>
</dbReference>
<organism evidence="4 5">
    <name type="scientific">Vitrella brassicaformis (strain CCMP3155)</name>
    <dbReference type="NCBI Taxonomy" id="1169540"/>
    <lineage>
        <taxon>Eukaryota</taxon>
        <taxon>Sar</taxon>
        <taxon>Alveolata</taxon>
        <taxon>Colpodellida</taxon>
        <taxon>Vitrellaceae</taxon>
        <taxon>Vitrella</taxon>
    </lineage>
</organism>
<evidence type="ECO:0000256" key="2">
    <source>
        <dbReference type="SAM" id="MobiDB-lite"/>
    </source>
</evidence>
<dbReference type="AlphaFoldDB" id="A0A0G4FG00"/>
<dbReference type="GO" id="GO:0016567">
    <property type="term" value="P:protein ubiquitination"/>
    <property type="evidence" value="ECO:0007669"/>
    <property type="project" value="InterPro"/>
</dbReference>
<dbReference type="Gene3D" id="3.30.40.10">
    <property type="entry name" value="Zinc/RING finger domain, C3HC4 (zinc finger)"/>
    <property type="match status" value="1"/>
</dbReference>
<keyword evidence="1" id="KW-0175">Coiled coil</keyword>
<dbReference type="VEuPathDB" id="CryptoDB:Vbra_22630"/>
<feature type="compositionally biased region" description="Low complexity" evidence="2">
    <location>
        <begin position="234"/>
        <end position="254"/>
    </location>
</feature>
<name>A0A0G4FG00_VITBC</name>
<feature type="compositionally biased region" description="Acidic residues" evidence="2">
    <location>
        <begin position="504"/>
        <end position="514"/>
    </location>
</feature>
<feature type="compositionally biased region" description="Basic and acidic residues" evidence="2">
    <location>
        <begin position="546"/>
        <end position="555"/>
    </location>
</feature>
<accession>A0A0G4FG00</accession>
<dbReference type="EMBL" id="CDMY01000434">
    <property type="protein sequence ID" value="CEM12169.1"/>
    <property type="molecule type" value="Genomic_DNA"/>
</dbReference>
<protein>
    <recommendedName>
        <fullName evidence="3">RING-type domain-containing protein</fullName>
    </recommendedName>
</protein>
<dbReference type="Proteomes" id="UP000041254">
    <property type="component" value="Unassembled WGS sequence"/>
</dbReference>
<evidence type="ECO:0000313" key="5">
    <source>
        <dbReference type="Proteomes" id="UP000041254"/>
    </source>
</evidence>
<feature type="domain" description="RING-type" evidence="3">
    <location>
        <begin position="916"/>
        <end position="965"/>
    </location>
</feature>
<feature type="domain" description="RING-type" evidence="3">
    <location>
        <begin position="787"/>
        <end position="859"/>
    </location>
</feature>
<dbReference type="SUPFAM" id="SSF57850">
    <property type="entry name" value="RING/U-box"/>
    <property type="match status" value="1"/>
</dbReference>
<dbReference type="InParanoid" id="A0A0G4FG00"/>
<feature type="region of interest" description="Disordered" evidence="2">
    <location>
        <begin position="296"/>
        <end position="321"/>
    </location>
</feature>
<feature type="coiled-coil region" evidence="1">
    <location>
        <begin position="879"/>
        <end position="906"/>
    </location>
</feature>
<proteinExistence type="predicted"/>
<sequence>MARTDITEPPEVARLIDEVWTTFNSDEYDAAFVRVLRHLVSRFLEQNAQEEVNPDGSHEQNGHITYDVWAQSTAYQNMNNFINDSVLRMGEDAADVTLVACPYVLKVRVCIVMVHRDGDKPQIIEYGPSSFAATTSSSGGDPPLHREQSSALKSDHDHTKGGEASSTTGGSTTQGGSDVGGVVHSPASWPDAEDAAPSPFPSASPSASPPLPIVDCSDTHSGQVDLAPLPPQADSPSQSSRGSPASSSRDAISSPQPCCMMLHVLLRPGHYDVLYTTDRPEDAFVVMPRSERWEREKARPKMQLSVSTSSQNASSDGGEGGLVPWVARGGGGGGGDKTMASGNLRQRVAARWSRLLLTTQGIVESTGGLLSCLEELLRNQLERRRLQNDPCDADVVLGQLMSMIDPLRASLAELDTIPSSIFDDAATPPTTIATTQTRTHPPTALAAQGAALRQRVCSELVQYLQTCAEIPDDEVGTGGAAMAPQSEHQTAECQEVSGGSGEGEGGEANESDEVEVYHTPVSSSRHADRRDGEGEGDGNDGNQPTHHRDTQDRPLTEGSLHPPPAIPCKSISDGAAALMTANDVDDGWGDFGEGQEEDNHDHCAVDTAIEVSLAAIDGNDTAADDAEASEGFVSAASPVPASLPPLDSPVTAASRGTEGSPSPCALSLEPVVWRGGGGGGGDDHDHCGTIVLSPPVEQADLPAAAVAIDDDPGAAGVRVGVGVGLREEPTATATATPDVQETPVLEMHGGNVPMQRRQGEGEAATPMAAGVGDFAQNNSSSSRTQMCCVCLRDGVVDVEGEGEGGRDEREGEGEGGQPLLRLQRLHCGVYIHLDCLREYWRGEVRRHGSVLVDVACPVASCDSVLTAEDLQRAVSHDFRESLKSELEQESAANLELIQQLQNERDDDQRDTPTFQCAICLYEHPVDGSVTLPCPSSHRFCKPCIARHFEEVVMSRRVDKLTCPLPDCLFDLRAQLEQHYSMFQSLLQPKSFQKLLHSLAT</sequence>
<dbReference type="GO" id="GO:0004842">
    <property type="term" value="F:ubiquitin-protein transferase activity"/>
    <property type="evidence" value="ECO:0007669"/>
    <property type="project" value="InterPro"/>
</dbReference>
<gene>
    <name evidence="4" type="ORF">Vbra_22630</name>
</gene>
<dbReference type="PANTHER" id="PTHR11685">
    <property type="entry name" value="RBR FAMILY RING FINGER AND IBR DOMAIN-CONTAINING"/>
    <property type="match status" value="1"/>
</dbReference>
<dbReference type="InterPro" id="IPR013083">
    <property type="entry name" value="Znf_RING/FYVE/PHD"/>
</dbReference>
<feature type="compositionally biased region" description="Basic and acidic residues" evidence="2">
    <location>
        <begin position="143"/>
        <end position="161"/>
    </location>
</feature>
<evidence type="ECO:0000259" key="3">
    <source>
        <dbReference type="SMART" id="SM00184"/>
    </source>
</evidence>